<organism evidence="7">
    <name type="scientific">Salmonella enterica I</name>
    <dbReference type="NCBI Taxonomy" id="59201"/>
    <lineage>
        <taxon>Bacteria</taxon>
        <taxon>Pseudomonadati</taxon>
        <taxon>Pseudomonadota</taxon>
        <taxon>Gammaproteobacteria</taxon>
        <taxon>Enterobacterales</taxon>
        <taxon>Enterobacteriaceae</taxon>
        <taxon>Salmonella</taxon>
    </lineage>
</organism>
<dbReference type="InterPro" id="IPR009483">
    <property type="entry name" value="IpaD/BipD/SipD"/>
</dbReference>
<proteinExistence type="inferred from homology"/>
<dbReference type="AlphaFoldDB" id="A0A3V2NZK6"/>
<dbReference type="SUPFAM" id="SSF140693">
    <property type="entry name" value="IpaD-like"/>
    <property type="match status" value="1"/>
</dbReference>
<keyword evidence="5" id="KW-0175">Coiled coil</keyword>
<name>A0A3V2NZK6_SALET</name>
<evidence type="ECO:0000256" key="2">
    <source>
        <dbReference type="ARBA" id="ARBA00007741"/>
    </source>
</evidence>
<protein>
    <submittedName>
        <fullName evidence="7">IpaD/SipD/SspD family type III secretion system needle tip protein</fullName>
    </submittedName>
</protein>
<dbReference type="InterPro" id="IPR036708">
    <property type="entry name" value="BipD-like_sf"/>
</dbReference>
<evidence type="ECO:0000313" key="7">
    <source>
        <dbReference type="EMBL" id="EAA7255344.1"/>
    </source>
</evidence>
<keyword evidence="4" id="KW-0843">Virulence</keyword>
<dbReference type="Gene3D" id="1.20.1710.10">
    <property type="entry name" value="IpaD-like"/>
    <property type="match status" value="1"/>
</dbReference>
<dbReference type="GO" id="GO:0005576">
    <property type="term" value="C:extracellular region"/>
    <property type="evidence" value="ECO:0007669"/>
    <property type="project" value="UniProtKB-SubCell"/>
</dbReference>
<dbReference type="NCBIfam" id="TIGR02553">
    <property type="entry name" value="SipD_IpaD_SspD"/>
    <property type="match status" value="1"/>
</dbReference>
<dbReference type="Pfam" id="PF06511">
    <property type="entry name" value="T3SS_TC"/>
    <property type="match status" value="1"/>
</dbReference>
<sequence>MFTVRNHPVAAHTGTGVKLPEKENRERGAAPAEHRPDRVFNDREPAAGKMPPVPQDNDERLLERHQYAGRLKALAAAGIPLPAGQKQALSEAFSVSGFYMPAHVRQVPAGAGLSDAELWEMVTDKISATGEHYLGVYENVVAVYTRFYQDYSNILSALGGWLLPGKDGNNVKLDVTSLKQALNQLLQKYGSLSENTVLFPAQSGGALTGATEAEARQWLEELNLPEACLKPAGAGYVVLVDLAPVQKMVDDLNGLGTPGSDSKLEMDNAKYQAWQSGFKAQEENMKTTLQTLTQKYSNANSLYDNLVKVLSSTISSCMEAAKSFLQR</sequence>
<comment type="subcellular location">
    <subcellularLocation>
        <location evidence="1">Secreted</location>
    </subcellularLocation>
</comment>
<dbReference type="Proteomes" id="UP000839682">
    <property type="component" value="Unassembled WGS sequence"/>
</dbReference>
<evidence type="ECO:0000256" key="5">
    <source>
        <dbReference type="ARBA" id="ARBA00023054"/>
    </source>
</evidence>
<feature type="region of interest" description="Disordered" evidence="6">
    <location>
        <begin position="1"/>
        <end position="57"/>
    </location>
</feature>
<evidence type="ECO:0000256" key="3">
    <source>
        <dbReference type="ARBA" id="ARBA00022525"/>
    </source>
</evidence>
<keyword evidence="3" id="KW-0964">Secreted</keyword>
<evidence type="ECO:0000256" key="1">
    <source>
        <dbReference type="ARBA" id="ARBA00004613"/>
    </source>
</evidence>
<evidence type="ECO:0000256" key="6">
    <source>
        <dbReference type="SAM" id="MobiDB-lite"/>
    </source>
</evidence>
<accession>A0A3V2NZK6</accession>
<feature type="compositionally biased region" description="Basic and acidic residues" evidence="6">
    <location>
        <begin position="19"/>
        <end position="46"/>
    </location>
</feature>
<gene>
    <name evidence="7" type="ORF">DSF98_22200</name>
</gene>
<comment type="similarity">
    <text evidence="2">Belongs to the invasin protein D family.</text>
</comment>
<reference evidence="7" key="1">
    <citation type="submission" date="2018-07" db="EMBL/GenBank/DDBJ databases">
        <authorList>
            <person name="Ashton P.M."/>
            <person name="Dallman T."/>
            <person name="Nair S."/>
            <person name="De Pinna E."/>
            <person name="Peters T."/>
            <person name="Grant K."/>
        </authorList>
    </citation>
    <scope>NUCLEOTIDE SEQUENCE [LARGE SCALE GENOMIC DNA]</scope>
    <source>
        <strain evidence="7">440016</strain>
    </source>
</reference>
<evidence type="ECO:0000256" key="4">
    <source>
        <dbReference type="ARBA" id="ARBA00023026"/>
    </source>
</evidence>
<dbReference type="EMBL" id="AAACIV010000027">
    <property type="protein sequence ID" value="EAA7255344.1"/>
    <property type="molecule type" value="Genomic_DNA"/>
</dbReference>
<comment type="caution">
    <text evidence="7">The sequence shown here is derived from an EMBL/GenBank/DDBJ whole genome shotgun (WGS) entry which is preliminary data.</text>
</comment>